<dbReference type="Gene3D" id="2.40.50.140">
    <property type="entry name" value="Nucleic acid-binding proteins"/>
    <property type="match status" value="1"/>
</dbReference>
<dbReference type="GO" id="GO:0003676">
    <property type="term" value="F:nucleic acid binding"/>
    <property type="evidence" value="ECO:0007669"/>
    <property type="project" value="InterPro"/>
</dbReference>
<dbReference type="PROSITE" id="PS50126">
    <property type="entry name" value="S1"/>
    <property type="match status" value="1"/>
</dbReference>
<accession>A0A6C0H365</accession>
<dbReference type="InterPro" id="IPR012340">
    <property type="entry name" value="NA-bd_OB-fold"/>
</dbReference>
<evidence type="ECO:0000259" key="3">
    <source>
        <dbReference type="PROSITE" id="PS50126"/>
    </source>
</evidence>
<dbReference type="InterPro" id="IPR036898">
    <property type="entry name" value="RNA_pol_Rpb7-like_N_sf"/>
</dbReference>
<reference evidence="4" key="1">
    <citation type="journal article" date="2020" name="Nature">
        <title>Giant virus diversity and host interactions through global metagenomics.</title>
        <authorList>
            <person name="Schulz F."/>
            <person name="Roux S."/>
            <person name="Paez-Espino D."/>
            <person name="Jungbluth S."/>
            <person name="Walsh D.A."/>
            <person name="Denef V.J."/>
            <person name="McMahon K.D."/>
            <person name="Konstantinidis K.T."/>
            <person name="Eloe-Fadrosh E.A."/>
            <person name="Kyrpides N.C."/>
            <person name="Woyke T."/>
        </authorList>
    </citation>
    <scope>NUCLEOTIDE SEQUENCE</scope>
    <source>
        <strain evidence="4">GVMAG-M-3300023179-62</strain>
    </source>
</reference>
<feature type="domain" description="S1 motif" evidence="3">
    <location>
        <begin position="74"/>
        <end position="135"/>
    </location>
</feature>
<dbReference type="GO" id="GO:0000428">
    <property type="term" value="C:DNA-directed RNA polymerase complex"/>
    <property type="evidence" value="ECO:0007669"/>
    <property type="project" value="UniProtKB-KW"/>
</dbReference>
<keyword evidence="2" id="KW-0804">Transcription</keyword>
<evidence type="ECO:0000313" key="4">
    <source>
        <dbReference type="EMBL" id="QHT74978.1"/>
    </source>
</evidence>
<protein>
    <recommendedName>
        <fullName evidence="3">S1 motif domain-containing protein</fullName>
    </recommendedName>
</protein>
<sequence length="152" mass="17133">MKAVITRRVYLDPKFLDENIMVHLLKRCSELSVGECTKEYGHILSVNRILEVLNNEDTIFTVRFEAETLKPKSGDKLSGKVCMLYKDGIFVQVSDKQKMLIPASSIKGYVYDDASHIYSNGKKKIKDGDNIEAIVTASQYSKQNFSCIGCLV</sequence>
<keyword evidence="1" id="KW-0240">DNA-directed RNA polymerase</keyword>
<dbReference type="InterPro" id="IPR003029">
    <property type="entry name" value="S1_domain"/>
</dbReference>
<dbReference type="AlphaFoldDB" id="A0A6C0H365"/>
<evidence type="ECO:0000256" key="2">
    <source>
        <dbReference type="ARBA" id="ARBA00023163"/>
    </source>
</evidence>
<evidence type="ECO:0000256" key="1">
    <source>
        <dbReference type="ARBA" id="ARBA00022478"/>
    </source>
</evidence>
<dbReference type="SUPFAM" id="SSF50249">
    <property type="entry name" value="Nucleic acid-binding proteins"/>
    <property type="match status" value="1"/>
</dbReference>
<proteinExistence type="predicted"/>
<dbReference type="Pfam" id="PF00575">
    <property type="entry name" value="S1"/>
    <property type="match status" value="1"/>
</dbReference>
<dbReference type="EMBL" id="MN739860">
    <property type="protein sequence ID" value="QHT74978.1"/>
    <property type="molecule type" value="Genomic_DNA"/>
</dbReference>
<name>A0A6C0H365_9ZZZZ</name>
<dbReference type="SUPFAM" id="SSF88798">
    <property type="entry name" value="N-terminal, heterodimerisation domain of RBP7 (RpoE)"/>
    <property type="match status" value="1"/>
</dbReference>
<organism evidence="4">
    <name type="scientific">viral metagenome</name>
    <dbReference type="NCBI Taxonomy" id="1070528"/>
    <lineage>
        <taxon>unclassified sequences</taxon>
        <taxon>metagenomes</taxon>
        <taxon>organismal metagenomes</taxon>
    </lineage>
</organism>